<dbReference type="SMART" id="SM00347">
    <property type="entry name" value="HTH_MARR"/>
    <property type="match status" value="1"/>
</dbReference>
<sequence>MAETNLNYGRLAKQATNVMSRHLDAFAASYGLTGVQLSTIDFLARQKNQSVLQKDIEVEFSIRRSSATTLLQRMAQKELISLSKSAADERQKEVHLTAKSQDLIQVVGDYLEVQQNSLEANFTPTQLRAFSSILTFLKKDEAGKNYKKNGDR</sequence>
<dbReference type="PANTHER" id="PTHR42756">
    <property type="entry name" value="TRANSCRIPTIONAL REGULATOR, MARR"/>
    <property type="match status" value="1"/>
</dbReference>
<organism evidence="5 6">
    <name type="scientific">Secundilactobacillus malefermentans</name>
    <dbReference type="NCBI Taxonomy" id="176292"/>
    <lineage>
        <taxon>Bacteria</taxon>
        <taxon>Bacillati</taxon>
        <taxon>Bacillota</taxon>
        <taxon>Bacilli</taxon>
        <taxon>Lactobacillales</taxon>
        <taxon>Lactobacillaceae</taxon>
        <taxon>Secundilactobacillus</taxon>
    </lineage>
</organism>
<feature type="domain" description="HTH marR-type" evidence="4">
    <location>
        <begin position="5"/>
        <end position="139"/>
    </location>
</feature>
<keyword evidence="6" id="KW-1185">Reference proteome</keyword>
<keyword evidence="3" id="KW-0804">Transcription</keyword>
<dbReference type="SUPFAM" id="SSF46785">
    <property type="entry name" value="Winged helix' DNA-binding domain"/>
    <property type="match status" value="1"/>
</dbReference>
<dbReference type="InterPro" id="IPR036388">
    <property type="entry name" value="WH-like_DNA-bd_sf"/>
</dbReference>
<dbReference type="AlphaFoldDB" id="A0A4R5ND17"/>
<dbReference type="RefSeq" id="WP_010619522.1">
    <property type="nucleotide sequence ID" value="NZ_CP042371.1"/>
</dbReference>
<accession>A0A4R5ND17</accession>
<gene>
    <name evidence="5" type="ORF">C5L31_001832</name>
</gene>
<dbReference type="PANTHER" id="PTHR42756:SF1">
    <property type="entry name" value="TRANSCRIPTIONAL REPRESSOR OF EMRAB OPERON"/>
    <property type="match status" value="1"/>
</dbReference>
<evidence type="ECO:0000313" key="5">
    <source>
        <dbReference type="EMBL" id="TDG71145.1"/>
    </source>
</evidence>
<dbReference type="InterPro" id="IPR036390">
    <property type="entry name" value="WH_DNA-bd_sf"/>
</dbReference>
<evidence type="ECO:0000256" key="1">
    <source>
        <dbReference type="ARBA" id="ARBA00023015"/>
    </source>
</evidence>
<evidence type="ECO:0000256" key="3">
    <source>
        <dbReference type="ARBA" id="ARBA00023163"/>
    </source>
</evidence>
<comment type="caution">
    <text evidence="5">The sequence shown here is derived from an EMBL/GenBank/DDBJ whole genome shotgun (WGS) entry which is preliminary data.</text>
</comment>
<dbReference type="Gene3D" id="1.10.10.10">
    <property type="entry name" value="Winged helix-like DNA-binding domain superfamily/Winged helix DNA-binding domain"/>
    <property type="match status" value="1"/>
</dbReference>
<evidence type="ECO:0000313" key="6">
    <source>
        <dbReference type="Proteomes" id="UP000294854"/>
    </source>
</evidence>
<proteinExistence type="predicted"/>
<dbReference type="GO" id="GO:0003700">
    <property type="term" value="F:DNA-binding transcription factor activity"/>
    <property type="evidence" value="ECO:0007669"/>
    <property type="project" value="InterPro"/>
</dbReference>
<dbReference type="OrthoDB" id="384891at2"/>
<keyword evidence="1" id="KW-0805">Transcription regulation</keyword>
<dbReference type="PROSITE" id="PS50995">
    <property type="entry name" value="HTH_MARR_2"/>
    <property type="match status" value="1"/>
</dbReference>
<evidence type="ECO:0000256" key="2">
    <source>
        <dbReference type="ARBA" id="ARBA00023125"/>
    </source>
</evidence>
<keyword evidence="2" id="KW-0238">DNA-binding</keyword>
<dbReference type="GO" id="GO:0003677">
    <property type="term" value="F:DNA binding"/>
    <property type="evidence" value="ECO:0007669"/>
    <property type="project" value="UniProtKB-KW"/>
</dbReference>
<evidence type="ECO:0000259" key="4">
    <source>
        <dbReference type="PROSITE" id="PS50995"/>
    </source>
</evidence>
<dbReference type="Proteomes" id="UP000294854">
    <property type="component" value="Unassembled WGS sequence"/>
</dbReference>
<dbReference type="EMBL" id="PUFO01000107">
    <property type="protein sequence ID" value="TDG71145.1"/>
    <property type="molecule type" value="Genomic_DNA"/>
</dbReference>
<reference evidence="5 6" key="1">
    <citation type="journal article" date="2019" name="Appl. Microbiol. Biotechnol.">
        <title>Uncovering carbohydrate metabolism through a genotype-phenotype association study of 56 lactic acid bacteria genomes.</title>
        <authorList>
            <person name="Buron-Moles G."/>
            <person name="Chailyan A."/>
            <person name="Dolejs I."/>
            <person name="Forster J."/>
            <person name="Miks M.H."/>
        </authorList>
    </citation>
    <scope>NUCLEOTIDE SEQUENCE [LARGE SCALE GENOMIC DNA]</scope>
    <source>
        <strain evidence="5 6">ATCC 49373</strain>
    </source>
</reference>
<name>A0A4R5ND17_9LACO</name>
<protein>
    <recommendedName>
        <fullName evidence="4">HTH marR-type domain-containing protein</fullName>
    </recommendedName>
</protein>
<dbReference type="InterPro" id="IPR000835">
    <property type="entry name" value="HTH_MarR-typ"/>
</dbReference>
<dbReference type="STRING" id="1122149.FD44_GL000493"/>
<dbReference type="Pfam" id="PF12802">
    <property type="entry name" value="MarR_2"/>
    <property type="match status" value="1"/>
</dbReference>